<dbReference type="Proteomes" id="UP000003179">
    <property type="component" value="Unassembled WGS sequence"/>
</dbReference>
<keyword evidence="2" id="KW-1185">Reference proteome</keyword>
<gene>
    <name evidence="1" type="ORF">HMPREF9607_00050</name>
</gene>
<dbReference type="GeneID" id="92882011"/>
<comment type="caution">
    <text evidence="1">The sequence shown here is derived from an EMBL/GenBank/DDBJ whole genome shotgun (WGS) entry which is preliminary data.</text>
</comment>
<accession>A0ABP2KD80</accession>
<organism evidence="1 2">
    <name type="scientific">Cutibacterium modestum HL044PA1</name>
    <dbReference type="NCBI Taxonomy" id="765109"/>
    <lineage>
        <taxon>Bacteria</taxon>
        <taxon>Bacillati</taxon>
        <taxon>Actinomycetota</taxon>
        <taxon>Actinomycetes</taxon>
        <taxon>Propionibacteriales</taxon>
        <taxon>Propionibacteriaceae</taxon>
        <taxon>Cutibacterium</taxon>
        <taxon>Cutibacterium modestum</taxon>
    </lineage>
</organism>
<dbReference type="EMBL" id="ADZU01000003">
    <property type="protein sequence ID" value="EFS93596.1"/>
    <property type="molecule type" value="Genomic_DNA"/>
</dbReference>
<evidence type="ECO:0000313" key="2">
    <source>
        <dbReference type="Proteomes" id="UP000003179"/>
    </source>
</evidence>
<name>A0ABP2KD80_9ACTN</name>
<sequence length="70" mass="7762">MPADELAEQLRLAGAPSRPEDIGLTAQDIKASFPKAMYYRSRYTVLDVAREAAWFDDLVSDVFAPGGLWT</sequence>
<proteinExistence type="predicted"/>
<dbReference type="Gene3D" id="1.20.1090.10">
    <property type="entry name" value="Dehydroquinate synthase-like - alpha domain"/>
    <property type="match status" value="1"/>
</dbReference>
<reference evidence="1" key="1">
    <citation type="submission" date="2010-08" db="EMBL/GenBank/DDBJ databases">
        <authorList>
            <person name="Weinstock G."/>
            <person name="Sodergren E."/>
            <person name="Clifton S."/>
            <person name="Fulton L."/>
            <person name="Fulton B."/>
            <person name="Courtney L."/>
            <person name="Fronick C."/>
            <person name="Harrison M."/>
            <person name="Strong C."/>
            <person name="Farmer C."/>
            <person name="Delahaunty K."/>
            <person name="Markovic C."/>
            <person name="Hall O."/>
            <person name="Minx P."/>
            <person name="Tomlinson C."/>
            <person name="Mitreva M."/>
            <person name="Hou S."/>
            <person name="Chen J."/>
            <person name="Wollam A."/>
            <person name="Pepin K.H."/>
            <person name="Johnson M."/>
            <person name="Bhonagiri V."/>
            <person name="Zhang X."/>
            <person name="Suruliraj S."/>
            <person name="Warren W."/>
            <person name="Chinwalla A."/>
            <person name="Mardis E.R."/>
            <person name="Wilson R.K."/>
        </authorList>
    </citation>
    <scope>NUCLEOTIDE SEQUENCE [LARGE SCALE GENOMIC DNA]</scope>
    <source>
        <strain evidence="1">HL044PA1</strain>
    </source>
</reference>
<dbReference type="RefSeq" id="WP_002526977.1">
    <property type="nucleotide sequence ID" value="NZ_GL383170.1"/>
</dbReference>
<evidence type="ECO:0000313" key="1">
    <source>
        <dbReference type="EMBL" id="EFS93596.1"/>
    </source>
</evidence>
<protein>
    <submittedName>
        <fullName evidence="1">Uncharacterized protein</fullName>
    </submittedName>
</protein>